<dbReference type="AlphaFoldDB" id="A0A5J4RB86"/>
<gene>
    <name evidence="1" type="ORF">EZS27_021036</name>
</gene>
<dbReference type="EMBL" id="SNRY01001531">
    <property type="protein sequence ID" value="KAA6330241.1"/>
    <property type="molecule type" value="Genomic_DNA"/>
</dbReference>
<organism evidence="1">
    <name type="scientific">termite gut metagenome</name>
    <dbReference type="NCBI Taxonomy" id="433724"/>
    <lineage>
        <taxon>unclassified sequences</taxon>
        <taxon>metagenomes</taxon>
        <taxon>organismal metagenomes</taxon>
    </lineage>
</organism>
<sequence>MFLPNPAQPIRNKMKKEIEFPDCWEELTTSEWVYLLRLRHKLEERKGFTLMDVKREWCRFVLHGRGCRPKIKEDYYLLINKLATSLDWIWVESEDGKQVAIDFNSTQNLLPVFMDLRGPLSHGADLTFCEFRVAVSLMNEYNQTRKPEILQMLCGVLYRKPGATLNKKNFNGIYREEFNPARMGLYADRIRIMPEHIRWGVYAWFAYFCEYLLTGTFIIEGTEVCFAPIFARSGSDGGTSEQNLGLHAIGLSVAESGVFGNAEQTDRTLLLKIMLKLLNDHQRAQALQKRN</sequence>
<reference evidence="1" key="1">
    <citation type="submission" date="2019-03" db="EMBL/GenBank/DDBJ databases">
        <title>Single cell metagenomics reveals metabolic interactions within the superorganism composed of flagellate Streblomastix strix and complex community of Bacteroidetes bacteria on its surface.</title>
        <authorList>
            <person name="Treitli S.C."/>
            <person name="Kolisko M."/>
            <person name="Husnik F."/>
            <person name="Keeling P."/>
            <person name="Hampl V."/>
        </authorList>
    </citation>
    <scope>NUCLEOTIDE SEQUENCE</scope>
    <source>
        <strain evidence="1">STM</strain>
    </source>
</reference>
<comment type="caution">
    <text evidence="1">The sequence shown here is derived from an EMBL/GenBank/DDBJ whole genome shotgun (WGS) entry which is preliminary data.</text>
</comment>
<name>A0A5J4RB86_9ZZZZ</name>
<accession>A0A5J4RB86</accession>
<evidence type="ECO:0000313" key="1">
    <source>
        <dbReference type="EMBL" id="KAA6330241.1"/>
    </source>
</evidence>
<protein>
    <submittedName>
        <fullName evidence="1">Uncharacterized protein</fullName>
    </submittedName>
</protein>
<proteinExistence type="predicted"/>